<organism evidence="1 2">
    <name type="scientific">Catharanthus roseus</name>
    <name type="common">Madagascar periwinkle</name>
    <name type="synonym">Vinca rosea</name>
    <dbReference type="NCBI Taxonomy" id="4058"/>
    <lineage>
        <taxon>Eukaryota</taxon>
        <taxon>Viridiplantae</taxon>
        <taxon>Streptophyta</taxon>
        <taxon>Embryophyta</taxon>
        <taxon>Tracheophyta</taxon>
        <taxon>Spermatophyta</taxon>
        <taxon>Magnoliopsida</taxon>
        <taxon>eudicotyledons</taxon>
        <taxon>Gunneridae</taxon>
        <taxon>Pentapetalae</taxon>
        <taxon>asterids</taxon>
        <taxon>lamiids</taxon>
        <taxon>Gentianales</taxon>
        <taxon>Apocynaceae</taxon>
        <taxon>Rauvolfioideae</taxon>
        <taxon>Vinceae</taxon>
        <taxon>Catharanthinae</taxon>
        <taxon>Catharanthus</taxon>
    </lineage>
</organism>
<gene>
    <name evidence="1" type="ORF">M9H77_17235</name>
</gene>
<name>A0ACC0B414_CATRO</name>
<dbReference type="Proteomes" id="UP001060085">
    <property type="component" value="Linkage Group LG04"/>
</dbReference>
<evidence type="ECO:0000313" key="1">
    <source>
        <dbReference type="EMBL" id="KAI5667382.1"/>
    </source>
</evidence>
<sequence>MVNMDETHPIRVALFWDSKYAKDVLGPYFTKVAKKTCTFTQMMVFTEPSMLYPDVHEDDEDDDDADADYDVSSASDNKNDMDLGKQIDDLIESGTIRLLDWNDITRFTNEYTCLVHVIQNKHRNITSKFISELTSHLVVNDPEIPISSVIQEIQVLLQTGCTYKRACCGKWHEYTLSCSHTLSVCKDNGTRPDTYVSDIYSQKTYRQTYQSNFYPVVYEDFWRDAPYNLTFYPPNKNNQRCRKNGKRFRGEMDYRNPDSPPRCSRCRMPEHNRKTCNNQGSSYV</sequence>
<accession>A0ACC0B414</accession>
<proteinExistence type="predicted"/>
<reference evidence="2" key="1">
    <citation type="journal article" date="2023" name="Nat. Plants">
        <title>Single-cell RNA sequencing provides a high-resolution roadmap for understanding the multicellular compartmentation of specialized metabolism.</title>
        <authorList>
            <person name="Sun S."/>
            <person name="Shen X."/>
            <person name="Li Y."/>
            <person name="Li Y."/>
            <person name="Wang S."/>
            <person name="Li R."/>
            <person name="Zhang H."/>
            <person name="Shen G."/>
            <person name="Guo B."/>
            <person name="Wei J."/>
            <person name="Xu J."/>
            <person name="St-Pierre B."/>
            <person name="Chen S."/>
            <person name="Sun C."/>
        </authorList>
    </citation>
    <scope>NUCLEOTIDE SEQUENCE [LARGE SCALE GENOMIC DNA]</scope>
</reference>
<comment type="caution">
    <text evidence="1">The sequence shown here is derived from an EMBL/GenBank/DDBJ whole genome shotgun (WGS) entry which is preliminary data.</text>
</comment>
<keyword evidence="2" id="KW-1185">Reference proteome</keyword>
<protein>
    <submittedName>
        <fullName evidence="1">Uncharacterized protein</fullName>
    </submittedName>
</protein>
<dbReference type="EMBL" id="CM044704">
    <property type="protein sequence ID" value="KAI5667382.1"/>
    <property type="molecule type" value="Genomic_DNA"/>
</dbReference>
<evidence type="ECO:0000313" key="2">
    <source>
        <dbReference type="Proteomes" id="UP001060085"/>
    </source>
</evidence>